<dbReference type="OrthoDB" id="9807503at2"/>
<feature type="binding site" evidence="7">
    <location>
        <position position="230"/>
    </location>
    <ligand>
        <name>ATP</name>
        <dbReference type="ChEBI" id="CHEBI:30616"/>
    </ligand>
</feature>
<dbReference type="RefSeq" id="WP_095618610.1">
    <property type="nucleotide sequence ID" value="NZ_NSKD01000010.1"/>
</dbReference>
<comment type="similarity">
    <text evidence="7">Belongs to the class-I aminoacyl-tRNA synthetase family. GluQ subfamily.</text>
</comment>
<reference evidence="10 11" key="1">
    <citation type="submission" date="2017-08" db="EMBL/GenBank/DDBJ databases">
        <title>Halovibrio sewagensis sp. nov., isolated from wastewater of high salinity.</title>
        <authorList>
            <person name="Dong X."/>
            <person name="Zhang G."/>
        </authorList>
    </citation>
    <scope>NUCLEOTIDE SEQUENCE [LARGE SCALE GENOMIC DNA]</scope>
    <source>
        <strain evidence="10 11">YL5-2</strain>
    </source>
</reference>
<feature type="domain" description="Glutamyl/glutaminyl-tRNA synthetase class Ib catalytic" evidence="9">
    <location>
        <begin position="4"/>
        <end position="236"/>
    </location>
</feature>
<dbReference type="NCBIfam" id="TIGR03838">
    <property type="entry name" value="queuosine_YadB"/>
    <property type="match status" value="1"/>
</dbReference>
<dbReference type="Proteomes" id="UP000218896">
    <property type="component" value="Unassembled WGS sequence"/>
</dbReference>
<dbReference type="EC" id="6.1.1.-" evidence="7"/>
<gene>
    <name evidence="7" type="primary">gluQ</name>
    <name evidence="10" type="ORF">CK501_15280</name>
</gene>
<keyword evidence="2" id="KW-0479">Metal-binding</keyword>
<protein>
    <recommendedName>
        <fullName evidence="7">Glutamyl-Q tRNA(Asp) synthetase</fullName>
        <shortName evidence="7">Glu-Q-RSs</shortName>
        <ecNumber evidence="7">6.1.1.-</ecNumber>
    </recommendedName>
</protein>
<dbReference type="SUPFAM" id="SSF52374">
    <property type="entry name" value="Nucleotidylyl transferase"/>
    <property type="match status" value="1"/>
</dbReference>
<feature type="binding site" evidence="7">
    <location>
        <position position="171"/>
    </location>
    <ligand>
        <name>L-glutamate</name>
        <dbReference type="ChEBI" id="CHEBI:29985"/>
    </ligand>
</feature>
<organism evidence="10 11">
    <name type="scientific">Halovibrio salipaludis</name>
    <dbReference type="NCBI Taxonomy" id="2032626"/>
    <lineage>
        <taxon>Bacteria</taxon>
        <taxon>Pseudomonadati</taxon>
        <taxon>Pseudomonadota</taxon>
        <taxon>Gammaproteobacteria</taxon>
        <taxon>Oceanospirillales</taxon>
        <taxon>Halomonadaceae</taxon>
        <taxon>Halovibrio</taxon>
    </lineage>
</organism>
<dbReference type="InterPro" id="IPR049940">
    <property type="entry name" value="GluQ/Sye"/>
</dbReference>
<dbReference type="NCBIfam" id="NF004314">
    <property type="entry name" value="PRK05710.1-3"/>
    <property type="match status" value="1"/>
</dbReference>
<evidence type="ECO:0000256" key="2">
    <source>
        <dbReference type="ARBA" id="ARBA00022723"/>
    </source>
</evidence>
<keyword evidence="3 7" id="KW-0547">Nucleotide-binding</keyword>
<proteinExistence type="inferred from homology"/>
<feature type="binding site" evidence="7">
    <location>
        <begin position="6"/>
        <end position="10"/>
    </location>
    <ligand>
        <name>L-glutamate</name>
        <dbReference type="ChEBI" id="CHEBI:29985"/>
    </ligand>
</feature>
<dbReference type="PANTHER" id="PTHR43311:SF1">
    <property type="entry name" value="GLUTAMYL-Q TRNA(ASP) SYNTHETASE"/>
    <property type="match status" value="1"/>
</dbReference>
<dbReference type="InterPro" id="IPR020058">
    <property type="entry name" value="Glu/Gln-tRNA-synth_Ib_cat-dom"/>
</dbReference>
<dbReference type="AlphaFoldDB" id="A0A2A2EVB7"/>
<evidence type="ECO:0000256" key="7">
    <source>
        <dbReference type="HAMAP-Rule" id="MF_01428"/>
    </source>
</evidence>
<dbReference type="Gene3D" id="3.40.50.620">
    <property type="entry name" value="HUPs"/>
    <property type="match status" value="1"/>
</dbReference>
<keyword evidence="6 7" id="KW-0030">Aminoacyl-tRNA synthetase</keyword>
<evidence type="ECO:0000256" key="6">
    <source>
        <dbReference type="ARBA" id="ARBA00023146"/>
    </source>
</evidence>
<evidence type="ECO:0000256" key="5">
    <source>
        <dbReference type="ARBA" id="ARBA00022840"/>
    </source>
</evidence>
<dbReference type="PRINTS" id="PR00987">
    <property type="entry name" value="TRNASYNTHGLU"/>
</dbReference>
<feature type="short sequence motif" description="'KMSKS' region" evidence="7">
    <location>
        <begin position="227"/>
        <end position="231"/>
    </location>
</feature>
<dbReference type="InterPro" id="IPR014729">
    <property type="entry name" value="Rossmann-like_a/b/a_fold"/>
</dbReference>
<evidence type="ECO:0000256" key="3">
    <source>
        <dbReference type="ARBA" id="ARBA00022741"/>
    </source>
</evidence>
<keyword evidence="8" id="KW-0648">Protein biosynthesis</keyword>
<dbReference type="GO" id="GO:0004818">
    <property type="term" value="F:glutamate-tRNA ligase activity"/>
    <property type="evidence" value="ECO:0007669"/>
    <property type="project" value="TreeGrafter"/>
</dbReference>
<evidence type="ECO:0000313" key="10">
    <source>
        <dbReference type="EMBL" id="PAU77076.1"/>
    </source>
</evidence>
<dbReference type="GO" id="GO:0006400">
    <property type="term" value="P:tRNA modification"/>
    <property type="evidence" value="ECO:0007669"/>
    <property type="project" value="InterPro"/>
</dbReference>
<evidence type="ECO:0000256" key="8">
    <source>
        <dbReference type="RuleBase" id="RU363037"/>
    </source>
</evidence>
<accession>A0A2A2EVB7</accession>
<comment type="caution">
    <text evidence="10">The sequence shown here is derived from an EMBL/GenBank/DDBJ whole genome shotgun (WGS) entry which is preliminary data.</text>
</comment>
<evidence type="ECO:0000259" key="9">
    <source>
        <dbReference type="Pfam" id="PF00749"/>
    </source>
</evidence>
<dbReference type="GO" id="GO:0006424">
    <property type="term" value="P:glutamyl-tRNA aminoacylation"/>
    <property type="evidence" value="ECO:0007669"/>
    <property type="project" value="InterPro"/>
</dbReference>
<dbReference type="Pfam" id="PF00749">
    <property type="entry name" value="tRNA-synt_1c"/>
    <property type="match status" value="1"/>
</dbReference>
<evidence type="ECO:0000313" key="11">
    <source>
        <dbReference type="Proteomes" id="UP000218896"/>
    </source>
</evidence>
<keyword evidence="4" id="KW-0862">Zinc</keyword>
<dbReference type="EMBL" id="NSKD01000010">
    <property type="protein sequence ID" value="PAU77076.1"/>
    <property type="molecule type" value="Genomic_DNA"/>
</dbReference>
<comment type="caution">
    <text evidence="7">Lacks conserved residue(s) required for the propagation of feature annotation.</text>
</comment>
<comment type="function">
    <text evidence="7">Catalyzes the tRNA-independent activation of glutamate in presence of ATP and the subsequent transfer of glutamate onto a tRNA(Asp). Glutamate is transferred on the 2-amino-5-(4,5-dihydroxy-2-cyclopenten-1-yl) moiety of the queuosine in the wobble position of the QUC anticodon.</text>
</comment>
<keyword evidence="1 7" id="KW-0436">Ligase</keyword>
<dbReference type="GO" id="GO:0008270">
    <property type="term" value="F:zinc ion binding"/>
    <property type="evidence" value="ECO:0007669"/>
    <property type="project" value="InterPro"/>
</dbReference>
<name>A0A2A2EVB7_9GAMM</name>
<dbReference type="InterPro" id="IPR000924">
    <property type="entry name" value="Glu/Gln-tRNA-synth"/>
</dbReference>
<dbReference type="PANTHER" id="PTHR43311">
    <property type="entry name" value="GLUTAMATE--TRNA LIGASE"/>
    <property type="match status" value="1"/>
</dbReference>
<feature type="binding site" evidence="7">
    <location>
        <position position="189"/>
    </location>
    <ligand>
        <name>L-glutamate</name>
        <dbReference type="ChEBI" id="CHEBI:29985"/>
    </ligand>
</feature>
<feature type="short sequence motif" description="'HIGH' region" evidence="7">
    <location>
        <begin position="9"/>
        <end position="19"/>
    </location>
</feature>
<evidence type="ECO:0000256" key="4">
    <source>
        <dbReference type="ARBA" id="ARBA00022833"/>
    </source>
</evidence>
<sequence length="285" mass="32079">MAYRGRFAPSPTGPLHFGSLVAALASWLDARAHDGTWLVRIEDIDPLREAPGAAQRILNTLAAHRLVPDELPWYQSQRSEAYDAALAQLRQAGRLYPCPCSRSELNAHGGQHPRHCRERPDWNQPEPFALRFPVEAHDGHWYDRVLGEQPLRLVREKDDAVLRRKEGFYAYHLAVVVDDIAQGINQVVRGQDLADLTPTHLCLYDALEETPPTYLHFPVVCNERGQKLSKQAGASAIDDTMAPRNISQALTALAHRPPGNLNEGPVEKQLEWAVSHWDPDRLRRA</sequence>
<dbReference type="GO" id="GO:0005524">
    <property type="term" value="F:ATP binding"/>
    <property type="evidence" value="ECO:0007669"/>
    <property type="project" value="UniProtKB-KW"/>
</dbReference>
<evidence type="ECO:0000256" key="1">
    <source>
        <dbReference type="ARBA" id="ARBA00022598"/>
    </source>
</evidence>
<dbReference type="GO" id="GO:0005829">
    <property type="term" value="C:cytosol"/>
    <property type="evidence" value="ECO:0007669"/>
    <property type="project" value="TreeGrafter"/>
</dbReference>
<dbReference type="InterPro" id="IPR022380">
    <property type="entry name" value="Glu-Q_tRNA(Asp)_Synthase"/>
</dbReference>
<keyword evidence="5 7" id="KW-0067">ATP-binding</keyword>
<feature type="binding site" evidence="7">
    <location>
        <position position="42"/>
    </location>
    <ligand>
        <name>L-glutamate</name>
        <dbReference type="ChEBI" id="CHEBI:29985"/>
    </ligand>
</feature>
<dbReference type="HAMAP" id="MF_01428">
    <property type="entry name" value="Glu_Q_tRNA_synth"/>
    <property type="match status" value="1"/>
</dbReference>
<keyword evidence="11" id="KW-1185">Reference proteome</keyword>